<dbReference type="PhylomeDB" id="A0A0G4GJD5"/>
<dbReference type="Pfam" id="PF13640">
    <property type="entry name" value="2OG-FeII_Oxy_3"/>
    <property type="match status" value="1"/>
</dbReference>
<name>A0A0G4GJD5_9ALVE</name>
<evidence type="ECO:0000256" key="1">
    <source>
        <dbReference type="ARBA" id="ARBA00001961"/>
    </source>
</evidence>
<accession>A0A0G4GJD5</accession>
<comment type="cofactor">
    <cofactor evidence="1">
        <name>L-ascorbate</name>
        <dbReference type="ChEBI" id="CHEBI:38290"/>
    </cofactor>
</comment>
<dbReference type="InterPro" id="IPR045054">
    <property type="entry name" value="P4HA-like"/>
</dbReference>
<dbReference type="InterPro" id="IPR006620">
    <property type="entry name" value="Pro_4_hyd_alph"/>
</dbReference>
<dbReference type="InterPro" id="IPR044862">
    <property type="entry name" value="Pro_4_hyd_alph_FE2OG_OXY"/>
</dbReference>
<evidence type="ECO:0000256" key="2">
    <source>
        <dbReference type="ARBA" id="ARBA00022723"/>
    </source>
</evidence>
<proteinExistence type="predicted"/>
<organism evidence="7">
    <name type="scientific">Chromera velia CCMP2878</name>
    <dbReference type="NCBI Taxonomy" id="1169474"/>
    <lineage>
        <taxon>Eukaryota</taxon>
        <taxon>Sar</taxon>
        <taxon>Alveolata</taxon>
        <taxon>Colpodellida</taxon>
        <taxon>Chromeraceae</taxon>
        <taxon>Chromera</taxon>
    </lineage>
</organism>
<sequence>MSTSEAGMGASASKSSSTLQAGALTAQLPEMGVIAGQAAATTDVKEYESVLGSEFKKCEVHPIDLDCGRYAVFCPEVLSPKECRSLIQLIEKTGFEPALVNIGGGHQMKDTSVRNNDRCMVDCPEFASQLFHRIKHALPEKFKGARAVGANERLRFLRYYPGQYFAPHYDGLFRRDDGSGEFSMITLQLYLNGDCEGGATTFMGEKPGNPEEDVPVIPQMGSVLLFEHKILHEGSVLKKGVKYAMRTDIMFTHREEDADSGYSSA</sequence>
<evidence type="ECO:0000313" key="7">
    <source>
        <dbReference type="EMBL" id="CEM29972.1"/>
    </source>
</evidence>
<dbReference type="Gene3D" id="2.60.120.620">
    <property type="entry name" value="q2cbj1_9rhob like domain"/>
    <property type="match status" value="1"/>
</dbReference>
<dbReference type="PROSITE" id="PS51471">
    <property type="entry name" value="FE2OG_OXY"/>
    <property type="match status" value="1"/>
</dbReference>
<feature type="domain" description="Fe2OG dioxygenase" evidence="6">
    <location>
        <begin position="149"/>
        <end position="254"/>
    </location>
</feature>
<evidence type="ECO:0000256" key="5">
    <source>
        <dbReference type="ARBA" id="ARBA00023004"/>
    </source>
</evidence>
<dbReference type="AlphaFoldDB" id="A0A0G4GJD5"/>
<protein>
    <recommendedName>
        <fullName evidence="6">Fe2OG dioxygenase domain-containing protein</fullName>
    </recommendedName>
</protein>
<evidence type="ECO:0000256" key="3">
    <source>
        <dbReference type="ARBA" id="ARBA00022964"/>
    </source>
</evidence>
<dbReference type="SUPFAM" id="SSF51197">
    <property type="entry name" value="Clavaminate synthase-like"/>
    <property type="match status" value="1"/>
</dbReference>
<evidence type="ECO:0000256" key="4">
    <source>
        <dbReference type="ARBA" id="ARBA00023002"/>
    </source>
</evidence>
<evidence type="ECO:0000259" key="6">
    <source>
        <dbReference type="PROSITE" id="PS51471"/>
    </source>
</evidence>
<keyword evidence="5" id="KW-0408">Iron</keyword>
<dbReference type="GO" id="GO:0031418">
    <property type="term" value="F:L-ascorbic acid binding"/>
    <property type="evidence" value="ECO:0007669"/>
    <property type="project" value="InterPro"/>
</dbReference>
<dbReference type="PANTHER" id="PTHR10869:SF241">
    <property type="entry name" value="FE2OG DIOXYGENASE DOMAIN-CONTAINING PROTEIN"/>
    <property type="match status" value="1"/>
</dbReference>
<dbReference type="GO" id="GO:0004656">
    <property type="term" value="F:procollagen-proline 4-dioxygenase activity"/>
    <property type="evidence" value="ECO:0007669"/>
    <property type="project" value="TreeGrafter"/>
</dbReference>
<reference evidence="7" key="1">
    <citation type="submission" date="2014-11" db="EMBL/GenBank/DDBJ databases">
        <authorList>
            <person name="Otto D Thomas"/>
            <person name="Naeem Raeece"/>
        </authorList>
    </citation>
    <scope>NUCLEOTIDE SEQUENCE</scope>
</reference>
<dbReference type="GO" id="GO:0005506">
    <property type="term" value="F:iron ion binding"/>
    <property type="evidence" value="ECO:0007669"/>
    <property type="project" value="InterPro"/>
</dbReference>
<dbReference type="InterPro" id="IPR005123">
    <property type="entry name" value="Oxoglu/Fe-dep_dioxygenase_dom"/>
</dbReference>
<keyword evidence="3" id="KW-0223">Dioxygenase</keyword>
<dbReference type="SMART" id="SM00702">
    <property type="entry name" value="P4Hc"/>
    <property type="match status" value="1"/>
</dbReference>
<dbReference type="VEuPathDB" id="CryptoDB:Cvel_4787"/>
<keyword evidence="2" id="KW-0479">Metal-binding</keyword>
<dbReference type="EMBL" id="CDMZ01001270">
    <property type="protein sequence ID" value="CEM29972.1"/>
    <property type="molecule type" value="Genomic_DNA"/>
</dbReference>
<gene>
    <name evidence="7" type="ORF">Cvel_4787</name>
</gene>
<keyword evidence="4" id="KW-0560">Oxidoreductase</keyword>
<dbReference type="GO" id="GO:0005783">
    <property type="term" value="C:endoplasmic reticulum"/>
    <property type="evidence" value="ECO:0007669"/>
    <property type="project" value="TreeGrafter"/>
</dbReference>
<dbReference type="PANTHER" id="PTHR10869">
    <property type="entry name" value="PROLYL 4-HYDROXYLASE ALPHA SUBUNIT"/>
    <property type="match status" value="1"/>
</dbReference>